<dbReference type="EMBL" id="BAABIG010000001">
    <property type="protein sequence ID" value="GAA4782315.1"/>
    <property type="molecule type" value="Genomic_DNA"/>
</dbReference>
<reference evidence="2" key="1">
    <citation type="journal article" date="2019" name="Int. J. Syst. Evol. Microbiol.">
        <title>The Global Catalogue of Microorganisms (GCM) 10K type strain sequencing project: providing services to taxonomists for standard genome sequencing and annotation.</title>
        <authorList>
            <consortium name="The Broad Institute Genomics Platform"/>
            <consortium name="The Broad Institute Genome Sequencing Center for Infectious Disease"/>
            <person name="Wu L."/>
            <person name="Ma J."/>
        </authorList>
    </citation>
    <scope>NUCLEOTIDE SEQUENCE [LARGE SCALE GENOMIC DNA]</scope>
    <source>
        <strain evidence="2">JCM 18081</strain>
    </source>
</reference>
<evidence type="ECO:0000313" key="1">
    <source>
        <dbReference type="EMBL" id="GAA4782315.1"/>
    </source>
</evidence>
<organism evidence="1 2">
    <name type="scientific">Streptomyces ziwulingensis</name>
    <dbReference type="NCBI Taxonomy" id="1045501"/>
    <lineage>
        <taxon>Bacteria</taxon>
        <taxon>Bacillati</taxon>
        <taxon>Actinomycetota</taxon>
        <taxon>Actinomycetes</taxon>
        <taxon>Kitasatosporales</taxon>
        <taxon>Streptomycetaceae</taxon>
        <taxon>Streptomyces</taxon>
    </lineage>
</organism>
<accession>A0ABP9AKR2</accession>
<evidence type="ECO:0000313" key="2">
    <source>
        <dbReference type="Proteomes" id="UP001501265"/>
    </source>
</evidence>
<protein>
    <submittedName>
        <fullName evidence="1">Uncharacterized protein</fullName>
    </submittedName>
</protein>
<gene>
    <name evidence="1" type="ORF">GCM10023220_01110</name>
</gene>
<dbReference type="Proteomes" id="UP001501265">
    <property type="component" value="Unassembled WGS sequence"/>
</dbReference>
<name>A0ABP9AKR2_9ACTN</name>
<sequence length="69" mass="6887">MWWADRTPDPGPAVAITVWGVSVAAVVQDGRGDGAGAACLCGVCVKPGDPDEGVDYADGLTSGVGQFHG</sequence>
<proteinExistence type="predicted"/>
<comment type="caution">
    <text evidence="1">The sequence shown here is derived from an EMBL/GenBank/DDBJ whole genome shotgun (WGS) entry which is preliminary data.</text>
</comment>
<keyword evidence="2" id="KW-1185">Reference proteome</keyword>